<evidence type="ECO:0000256" key="1">
    <source>
        <dbReference type="ARBA" id="ARBA00010515"/>
    </source>
</evidence>
<dbReference type="PANTHER" id="PTHR48081:SF30">
    <property type="entry name" value="ACETYL-HYDROLASE LIPR-RELATED"/>
    <property type="match status" value="1"/>
</dbReference>
<reference evidence="5" key="1">
    <citation type="submission" date="2021-03" db="EMBL/GenBank/DDBJ databases">
        <authorList>
            <person name="Kanchanasin P."/>
            <person name="Saeng-In P."/>
            <person name="Phongsopitanun W."/>
            <person name="Yuki M."/>
            <person name="Kudo T."/>
            <person name="Ohkuma M."/>
            <person name="Tanasupawat S."/>
        </authorList>
    </citation>
    <scope>NUCLEOTIDE SEQUENCE</scope>
    <source>
        <strain evidence="5">GKU 128</strain>
    </source>
</reference>
<dbReference type="InterPro" id="IPR013094">
    <property type="entry name" value="AB_hydrolase_3"/>
</dbReference>
<sequence length="315" mass="34081">MRHQRRHVPSDRGSWRSRLAGRCAAVTVRPLSAVVPVSGAGVWVSRQIVARSLAVLGPALPGVEVRRVPGRGEWMGRGEGGVVLYLHGSAYMLASARTHRGLTSRLSVMTGLPVFAVDYRLAPEHVFPAAADDVRAAYEWLVRQGFERIVVAGDSAGGHLAVDLALQLRREGRPGPAALVLFSPLVDLTLRQAMRRERERRDPMISAVRARRLVELYTSAADPGDPRLAFTFGPDDLLPPTLIQAGGAEMLAADAEYLAGLIRSSGGECELEIWPDQMHVFQAMPVLVPEAGPALARAASFVRTHLGSSRLEEVS</sequence>
<dbReference type="InterPro" id="IPR033140">
    <property type="entry name" value="Lipase_GDXG_put_SER_AS"/>
</dbReference>
<dbReference type="AlphaFoldDB" id="A0A939PGF8"/>
<comment type="caution">
    <text evidence="5">The sequence shown here is derived from an EMBL/GenBank/DDBJ whole genome shotgun (WGS) entry which is preliminary data.</text>
</comment>
<protein>
    <submittedName>
        <fullName evidence="5">Alpha/beta hydrolase</fullName>
    </submittedName>
</protein>
<dbReference type="InterPro" id="IPR050300">
    <property type="entry name" value="GDXG_lipolytic_enzyme"/>
</dbReference>
<evidence type="ECO:0000259" key="4">
    <source>
        <dbReference type="Pfam" id="PF07859"/>
    </source>
</evidence>
<proteinExistence type="inferred from homology"/>
<name>A0A939PGF8_9ACTN</name>
<keyword evidence="6" id="KW-1185">Reference proteome</keyword>
<dbReference type="GO" id="GO:0004806">
    <property type="term" value="F:triacylglycerol lipase activity"/>
    <property type="evidence" value="ECO:0007669"/>
    <property type="project" value="TreeGrafter"/>
</dbReference>
<evidence type="ECO:0000313" key="6">
    <source>
        <dbReference type="Proteomes" id="UP000669179"/>
    </source>
</evidence>
<dbReference type="PROSITE" id="PS01174">
    <property type="entry name" value="LIPASE_GDXG_SER"/>
    <property type="match status" value="1"/>
</dbReference>
<comment type="similarity">
    <text evidence="1">Belongs to the 'GDXG' lipolytic enzyme family.</text>
</comment>
<dbReference type="EMBL" id="JAGEOJ010000014">
    <property type="protein sequence ID" value="MBO2451802.1"/>
    <property type="molecule type" value="Genomic_DNA"/>
</dbReference>
<feature type="domain" description="Alpha/beta hydrolase fold-3" evidence="4">
    <location>
        <begin position="83"/>
        <end position="282"/>
    </location>
</feature>
<feature type="active site" evidence="3">
    <location>
        <position position="155"/>
    </location>
</feature>
<evidence type="ECO:0000313" key="5">
    <source>
        <dbReference type="EMBL" id="MBO2451802.1"/>
    </source>
</evidence>
<dbReference type="Gene3D" id="3.40.50.1820">
    <property type="entry name" value="alpha/beta hydrolase"/>
    <property type="match status" value="1"/>
</dbReference>
<accession>A0A939PGF8</accession>
<evidence type="ECO:0000256" key="2">
    <source>
        <dbReference type="ARBA" id="ARBA00022801"/>
    </source>
</evidence>
<organism evidence="5 6">
    <name type="scientific">Actinomadura barringtoniae</name>
    <dbReference type="NCBI Taxonomy" id="1427535"/>
    <lineage>
        <taxon>Bacteria</taxon>
        <taxon>Bacillati</taxon>
        <taxon>Actinomycetota</taxon>
        <taxon>Actinomycetes</taxon>
        <taxon>Streptosporangiales</taxon>
        <taxon>Thermomonosporaceae</taxon>
        <taxon>Actinomadura</taxon>
    </lineage>
</organism>
<gene>
    <name evidence="5" type="ORF">J4573_32270</name>
</gene>
<dbReference type="Pfam" id="PF07859">
    <property type="entry name" value="Abhydrolase_3"/>
    <property type="match status" value="1"/>
</dbReference>
<dbReference type="SUPFAM" id="SSF53474">
    <property type="entry name" value="alpha/beta-Hydrolases"/>
    <property type="match status" value="1"/>
</dbReference>
<dbReference type="InterPro" id="IPR029058">
    <property type="entry name" value="AB_hydrolase_fold"/>
</dbReference>
<evidence type="ECO:0000256" key="3">
    <source>
        <dbReference type="PROSITE-ProRule" id="PRU10038"/>
    </source>
</evidence>
<dbReference type="Proteomes" id="UP000669179">
    <property type="component" value="Unassembled WGS sequence"/>
</dbReference>
<keyword evidence="2 5" id="KW-0378">Hydrolase</keyword>
<dbReference type="PANTHER" id="PTHR48081">
    <property type="entry name" value="AB HYDROLASE SUPERFAMILY PROTEIN C4A8.06C"/>
    <property type="match status" value="1"/>
</dbReference>